<name>A0A820HAZ1_9BILA</name>
<dbReference type="EMBL" id="CAJOAY010015655">
    <property type="protein sequence ID" value="CAF4291992.1"/>
    <property type="molecule type" value="Genomic_DNA"/>
</dbReference>
<feature type="compositionally biased region" description="Polar residues" evidence="1">
    <location>
        <begin position="1"/>
        <end position="10"/>
    </location>
</feature>
<dbReference type="Proteomes" id="UP000663881">
    <property type="component" value="Unassembled WGS sequence"/>
</dbReference>
<organism evidence="2 3">
    <name type="scientific">Adineta steineri</name>
    <dbReference type="NCBI Taxonomy" id="433720"/>
    <lineage>
        <taxon>Eukaryota</taxon>
        <taxon>Metazoa</taxon>
        <taxon>Spiralia</taxon>
        <taxon>Gnathifera</taxon>
        <taxon>Rotifera</taxon>
        <taxon>Eurotatoria</taxon>
        <taxon>Bdelloidea</taxon>
        <taxon>Adinetida</taxon>
        <taxon>Adinetidae</taxon>
        <taxon>Adineta</taxon>
    </lineage>
</organism>
<sequence>GTGNSDNNTGEAYKKTTTIITTTTPNQ</sequence>
<evidence type="ECO:0000313" key="2">
    <source>
        <dbReference type="EMBL" id="CAF4291992.1"/>
    </source>
</evidence>
<accession>A0A820HAZ1</accession>
<evidence type="ECO:0000256" key="1">
    <source>
        <dbReference type="SAM" id="MobiDB-lite"/>
    </source>
</evidence>
<gene>
    <name evidence="2" type="ORF">OKA104_LOCUS45744</name>
</gene>
<proteinExistence type="predicted"/>
<feature type="compositionally biased region" description="Low complexity" evidence="1">
    <location>
        <begin position="16"/>
        <end position="27"/>
    </location>
</feature>
<protein>
    <submittedName>
        <fullName evidence="2">Uncharacterized protein</fullName>
    </submittedName>
</protein>
<comment type="caution">
    <text evidence="2">The sequence shown here is derived from an EMBL/GenBank/DDBJ whole genome shotgun (WGS) entry which is preliminary data.</text>
</comment>
<evidence type="ECO:0000313" key="3">
    <source>
        <dbReference type="Proteomes" id="UP000663881"/>
    </source>
</evidence>
<reference evidence="2" key="1">
    <citation type="submission" date="2021-02" db="EMBL/GenBank/DDBJ databases">
        <authorList>
            <person name="Nowell W R."/>
        </authorList>
    </citation>
    <scope>NUCLEOTIDE SEQUENCE</scope>
</reference>
<feature type="non-terminal residue" evidence="2">
    <location>
        <position position="1"/>
    </location>
</feature>
<dbReference type="AlphaFoldDB" id="A0A820HAZ1"/>
<feature type="region of interest" description="Disordered" evidence="1">
    <location>
        <begin position="1"/>
        <end position="27"/>
    </location>
</feature>